<keyword evidence="2" id="KW-1185">Reference proteome</keyword>
<organism evidence="1 2">
    <name type="scientific">Periplaneta americana</name>
    <name type="common">American cockroach</name>
    <name type="synonym">Blatta americana</name>
    <dbReference type="NCBI Taxonomy" id="6978"/>
    <lineage>
        <taxon>Eukaryota</taxon>
        <taxon>Metazoa</taxon>
        <taxon>Ecdysozoa</taxon>
        <taxon>Arthropoda</taxon>
        <taxon>Hexapoda</taxon>
        <taxon>Insecta</taxon>
        <taxon>Pterygota</taxon>
        <taxon>Neoptera</taxon>
        <taxon>Polyneoptera</taxon>
        <taxon>Dictyoptera</taxon>
        <taxon>Blattodea</taxon>
        <taxon>Blattoidea</taxon>
        <taxon>Blattidae</taxon>
        <taxon>Blattinae</taxon>
        <taxon>Periplaneta</taxon>
    </lineage>
</organism>
<evidence type="ECO:0000313" key="1">
    <source>
        <dbReference type="EMBL" id="KAJ4446028.1"/>
    </source>
</evidence>
<accession>A0ABQ8TJI3</accession>
<gene>
    <name evidence="1" type="ORF">ANN_12714</name>
</gene>
<dbReference type="Proteomes" id="UP001148838">
    <property type="component" value="Unassembled WGS sequence"/>
</dbReference>
<protein>
    <submittedName>
        <fullName evidence="1">Uncharacterized protein</fullName>
    </submittedName>
</protein>
<sequence length="104" mass="11492">MTGLYGNWGRAVCSLTKRTHDNVSDSLRVEMVACQSLETGPEPATDRKLVNMDKGNRQVTDVLPHLAFTALTNFHTQICLTSRCSGIDLPRLHHTCTLPIELAT</sequence>
<dbReference type="EMBL" id="JAJSOF020000009">
    <property type="protein sequence ID" value="KAJ4446028.1"/>
    <property type="molecule type" value="Genomic_DNA"/>
</dbReference>
<name>A0ABQ8TJI3_PERAM</name>
<reference evidence="1 2" key="1">
    <citation type="journal article" date="2022" name="Allergy">
        <title>Genome assembly and annotation of Periplaneta americana reveal a comprehensive cockroach allergen profile.</title>
        <authorList>
            <person name="Wang L."/>
            <person name="Xiong Q."/>
            <person name="Saelim N."/>
            <person name="Wang L."/>
            <person name="Nong W."/>
            <person name="Wan A.T."/>
            <person name="Shi M."/>
            <person name="Liu X."/>
            <person name="Cao Q."/>
            <person name="Hui J.H.L."/>
            <person name="Sookrung N."/>
            <person name="Leung T.F."/>
            <person name="Tungtrongchitr A."/>
            <person name="Tsui S.K.W."/>
        </authorList>
    </citation>
    <scope>NUCLEOTIDE SEQUENCE [LARGE SCALE GENOMIC DNA]</scope>
    <source>
        <strain evidence="1">PWHHKU_190912</strain>
    </source>
</reference>
<evidence type="ECO:0000313" key="2">
    <source>
        <dbReference type="Proteomes" id="UP001148838"/>
    </source>
</evidence>
<comment type="caution">
    <text evidence="1">The sequence shown here is derived from an EMBL/GenBank/DDBJ whole genome shotgun (WGS) entry which is preliminary data.</text>
</comment>
<proteinExistence type="predicted"/>